<evidence type="ECO:0000256" key="1">
    <source>
        <dbReference type="PROSITE-ProRule" id="PRU00339"/>
    </source>
</evidence>
<feature type="transmembrane region" description="Helical" evidence="2">
    <location>
        <begin position="435"/>
        <end position="456"/>
    </location>
</feature>
<dbReference type="InterPro" id="IPR036890">
    <property type="entry name" value="HATPase_C_sf"/>
</dbReference>
<accession>A0A6N9NKH1</accession>
<dbReference type="PANTHER" id="PTHR34220:SF7">
    <property type="entry name" value="SENSOR HISTIDINE KINASE YPDA"/>
    <property type="match status" value="1"/>
</dbReference>
<dbReference type="PROSITE" id="PS50005">
    <property type="entry name" value="TPR"/>
    <property type="match status" value="1"/>
</dbReference>
<sequence length="693" mass="78813">MWRIINRITVLAFMVFSVSIGKAQIDFSNSAYFLVDSLNEIVLSADDSSLVIETVKNYHAAIHDTSKLSIIEALVDACWNDDLWPRYNLYMLHKATDLVAQADSGSAEWRRLLYYQGSGNGGIGYQFDLVGNTDSATVYYLKALSYFKRGNHPQGESLIYDALAMIYELKGDMRKAIDVYNKALKIAEASNDSLAIANVAVSLGDLHGQLQNFTLGKKYYKLAINAARASNQKRIEGFAYTSIATDYYENYQLDSAKILSRIGMKILDESGHENAKGNGFNILGNIAMYENELDSARLFFQEMLKIASENRQPEDAIMAHSNLSRVAYKATNYAEAKHHALIGYKISKSHEFQSLLSRTSRDLAEVYAAVGQLDSAYKYMLEYTTLNDSIKNVSLKNEALKQAIQYDYEKQQLLERTKHEAELAVAAERETRQSIVIWAVAIILALISLALIINYFRLQTIKNQKEQLNEAYHELELRNHDKILASNLKALQAQMNPHFIFNALNSIQTLVLHGDVDSSYDYINKFAMLIRETLNASEQEFIPIEKEIETLETYLRLEKLRFRDDFNYDINTPSQFPKKLIPPMLIQPFVENALKHGLFHKETNRKLKVDILISDTLTCIIEDNGIGREASNKINQMRNTNHKSYAISAIQKRLELMQEKLKTTIGVVYEDLKKGDQVLGTRVTVKIPLFDHS</sequence>
<evidence type="ECO:0000259" key="3">
    <source>
        <dbReference type="Pfam" id="PF06580"/>
    </source>
</evidence>
<dbReference type="SMART" id="SM00028">
    <property type="entry name" value="TPR"/>
    <property type="match status" value="5"/>
</dbReference>
<feature type="domain" description="Signal transduction histidine kinase internal region" evidence="3">
    <location>
        <begin position="487"/>
        <end position="566"/>
    </location>
</feature>
<keyword evidence="2" id="KW-1133">Transmembrane helix</keyword>
<dbReference type="Proteomes" id="UP000470771">
    <property type="component" value="Unassembled WGS sequence"/>
</dbReference>
<dbReference type="InterPro" id="IPR019734">
    <property type="entry name" value="TPR_rpt"/>
</dbReference>
<dbReference type="InterPro" id="IPR011990">
    <property type="entry name" value="TPR-like_helical_dom_sf"/>
</dbReference>
<dbReference type="Gene3D" id="3.30.565.10">
    <property type="entry name" value="Histidine kinase-like ATPase, C-terminal domain"/>
    <property type="match status" value="1"/>
</dbReference>
<dbReference type="GO" id="GO:0016020">
    <property type="term" value="C:membrane"/>
    <property type="evidence" value="ECO:0007669"/>
    <property type="project" value="InterPro"/>
</dbReference>
<dbReference type="AlphaFoldDB" id="A0A6N9NKH1"/>
<keyword evidence="1" id="KW-0802">TPR repeat</keyword>
<evidence type="ECO:0000313" key="5">
    <source>
        <dbReference type="Proteomes" id="UP000470771"/>
    </source>
</evidence>
<dbReference type="RefSeq" id="WP_160634155.1">
    <property type="nucleotide sequence ID" value="NZ_WWNE01000014.1"/>
</dbReference>
<evidence type="ECO:0000313" key="4">
    <source>
        <dbReference type="EMBL" id="NBG67198.1"/>
    </source>
</evidence>
<proteinExistence type="predicted"/>
<dbReference type="EMBL" id="WWNE01000014">
    <property type="protein sequence ID" value="NBG67198.1"/>
    <property type="molecule type" value="Genomic_DNA"/>
</dbReference>
<comment type="caution">
    <text evidence="4">The sequence shown here is derived from an EMBL/GenBank/DDBJ whole genome shotgun (WGS) entry which is preliminary data.</text>
</comment>
<feature type="repeat" description="TPR" evidence="1">
    <location>
        <begin position="157"/>
        <end position="190"/>
    </location>
</feature>
<keyword evidence="5" id="KW-1185">Reference proteome</keyword>
<dbReference type="Gene3D" id="1.25.40.10">
    <property type="entry name" value="Tetratricopeptide repeat domain"/>
    <property type="match status" value="2"/>
</dbReference>
<dbReference type="Pfam" id="PF13424">
    <property type="entry name" value="TPR_12"/>
    <property type="match status" value="1"/>
</dbReference>
<dbReference type="SUPFAM" id="SSF48452">
    <property type="entry name" value="TPR-like"/>
    <property type="match status" value="2"/>
</dbReference>
<organism evidence="4 5">
    <name type="scientific">Acidiluteibacter ferrifornacis</name>
    <dbReference type="NCBI Taxonomy" id="2692424"/>
    <lineage>
        <taxon>Bacteria</taxon>
        <taxon>Pseudomonadati</taxon>
        <taxon>Bacteroidota</taxon>
        <taxon>Flavobacteriia</taxon>
        <taxon>Flavobacteriales</taxon>
        <taxon>Cryomorphaceae</taxon>
        <taxon>Acidiluteibacter</taxon>
    </lineage>
</organism>
<dbReference type="SUPFAM" id="SSF55874">
    <property type="entry name" value="ATPase domain of HSP90 chaperone/DNA topoisomerase II/histidine kinase"/>
    <property type="match status" value="1"/>
</dbReference>
<dbReference type="GO" id="GO:0000155">
    <property type="term" value="F:phosphorelay sensor kinase activity"/>
    <property type="evidence" value="ECO:0007669"/>
    <property type="project" value="InterPro"/>
</dbReference>
<keyword evidence="2" id="KW-0472">Membrane</keyword>
<dbReference type="InterPro" id="IPR050640">
    <property type="entry name" value="Bact_2-comp_sensor_kinase"/>
</dbReference>
<dbReference type="InterPro" id="IPR010559">
    <property type="entry name" value="Sig_transdc_His_kin_internal"/>
</dbReference>
<protein>
    <submittedName>
        <fullName evidence="4">Tetratricopeptide repeat protein</fullName>
    </submittedName>
</protein>
<dbReference type="Pfam" id="PF06580">
    <property type="entry name" value="His_kinase"/>
    <property type="match status" value="1"/>
</dbReference>
<dbReference type="PANTHER" id="PTHR34220">
    <property type="entry name" value="SENSOR HISTIDINE KINASE YPDA"/>
    <property type="match status" value="1"/>
</dbReference>
<name>A0A6N9NKH1_9FLAO</name>
<evidence type="ECO:0000256" key="2">
    <source>
        <dbReference type="SAM" id="Phobius"/>
    </source>
</evidence>
<keyword evidence="2" id="KW-0812">Transmembrane</keyword>
<reference evidence="4 5" key="1">
    <citation type="submission" date="2019-12" db="EMBL/GenBank/DDBJ databases">
        <authorList>
            <person name="Zhao J."/>
        </authorList>
    </citation>
    <scope>NUCLEOTIDE SEQUENCE [LARGE SCALE GENOMIC DNA]</scope>
    <source>
        <strain evidence="4 5">S-15</strain>
    </source>
</reference>
<gene>
    <name evidence="4" type="ORF">GQN54_13795</name>
</gene>